<dbReference type="GO" id="GO:0005886">
    <property type="term" value="C:plasma membrane"/>
    <property type="evidence" value="ECO:0007669"/>
    <property type="project" value="UniProtKB-SubCell"/>
</dbReference>
<keyword evidence="5" id="KW-0472">Membrane</keyword>
<dbReference type="PANTHER" id="PTHR17601">
    <property type="entry name" value="RAFTLIN-RELATED"/>
    <property type="match status" value="1"/>
</dbReference>
<name>A0AAV0A2X0_PHORO</name>
<comment type="subcellular location">
    <subcellularLocation>
        <location evidence="1">Cell membrane</location>
        <topology evidence="1">Lipid-anchor</topology>
    </subcellularLocation>
</comment>
<evidence type="ECO:0000256" key="3">
    <source>
        <dbReference type="ARBA" id="ARBA00022475"/>
    </source>
</evidence>
<evidence type="ECO:0000256" key="5">
    <source>
        <dbReference type="ARBA" id="ARBA00023136"/>
    </source>
</evidence>
<keyword evidence="10" id="KW-1185">Reference proteome</keyword>
<comment type="caution">
    <text evidence="9">The sequence shown here is derived from an EMBL/GenBank/DDBJ whole genome shotgun (WGS) entry which is preliminary data.</text>
</comment>
<dbReference type="EMBL" id="CALSGD010001570">
    <property type="protein sequence ID" value="CAH7208661.1"/>
    <property type="molecule type" value="Genomic_DNA"/>
</dbReference>
<feature type="region of interest" description="Disordered" evidence="8">
    <location>
        <begin position="98"/>
        <end position="196"/>
    </location>
</feature>
<evidence type="ECO:0000313" key="9">
    <source>
        <dbReference type="EMBL" id="CAH7208661.1"/>
    </source>
</evidence>
<dbReference type="Proteomes" id="UP001152836">
    <property type="component" value="Unassembled WGS sequence"/>
</dbReference>
<keyword evidence="3" id="KW-1003">Cell membrane</keyword>
<feature type="compositionally biased region" description="Basic residues" evidence="8">
    <location>
        <begin position="106"/>
        <end position="115"/>
    </location>
</feature>
<evidence type="ECO:0000256" key="2">
    <source>
        <dbReference type="ARBA" id="ARBA00006390"/>
    </source>
</evidence>
<evidence type="ECO:0000313" key="10">
    <source>
        <dbReference type="Proteomes" id="UP001152836"/>
    </source>
</evidence>
<evidence type="ECO:0000256" key="7">
    <source>
        <dbReference type="ARBA" id="ARBA00023288"/>
    </source>
</evidence>
<keyword evidence="4" id="KW-0519">Myristate</keyword>
<evidence type="ECO:0000256" key="4">
    <source>
        <dbReference type="ARBA" id="ARBA00022707"/>
    </source>
</evidence>
<evidence type="ECO:0000256" key="1">
    <source>
        <dbReference type="ARBA" id="ARBA00004193"/>
    </source>
</evidence>
<proteinExistence type="inferred from homology"/>
<keyword evidence="6" id="KW-0564">Palmitate</keyword>
<dbReference type="AlphaFoldDB" id="A0AAV0A2X0"/>
<feature type="compositionally biased region" description="Basic and acidic residues" evidence="8">
    <location>
        <begin position="116"/>
        <end position="134"/>
    </location>
</feature>
<dbReference type="InterPro" id="IPR028169">
    <property type="entry name" value="Raftlin"/>
</dbReference>
<protein>
    <submittedName>
        <fullName evidence="9">Rftn1 protein</fullName>
    </submittedName>
</protein>
<comment type="similarity">
    <text evidence="2">Belongs to the raftlin family.</text>
</comment>
<dbReference type="Pfam" id="PF15250">
    <property type="entry name" value="Raftlin"/>
    <property type="match status" value="2"/>
</dbReference>
<keyword evidence="7" id="KW-0449">Lipoprotein</keyword>
<organism evidence="9 10">
    <name type="scientific">Phodopus roborovskii</name>
    <name type="common">Roborovski's desert hamster</name>
    <name type="synonym">Cricetulus roborovskii</name>
    <dbReference type="NCBI Taxonomy" id="109678"/>
    <lineage>
        <taxon>Eukaryota</taxon>
        <taxon>Metazoa</taxon>
        <taxon>Chordata</taxon>
        <taxon>Craniata</taxon>
        <taxon>Vertebrata</taxon>
        <taxon>Euteleostomi</taxon>
        <taxon>Mammalia</taxon>
        <taxon>Eutheria</taxon>
        <taxon>Euarchontoglires</taxon>
        <taxon>Glires</taxon>
        <taxon>Rodentia</taxon>
        <taxon>Myomorpha</taxon>
        <taxon>Muroidea</taxon>
        <taxon>Cricetidae</taxon>
        <taxon>Cricetinae</taxon>
        <taxon>Phodopus</taxon>
    </lineage>
</organism>
<sequence length="196" mass="21724">MSDHFRKGGVLVNAVFHLGMANDSFYGLTDGVFIFEAVSPEDNKPTQGYDAIVVEQWTVLEVSVALEGSVSTKQIVFLQRPCLPQKIKKRESKFQWRFSREETRGRQTRKSKGKRSARDKQQAEENEKNLEEQFPKAGDVGNCVLGTQQRGREKRQSLGAVQNGPAGHSRDSVVPSHSNPRGEDELASGPAPAEAN</sequence>
<dbReference type="PANTHER" id="PTHR17601:SF3">
    <property type="entry name" value="RAFTLIN"/>
    <property type="match status" value="1"/>
</dbReference>
<evidence type="ECO:0000256" key="6">
    <source>
        <dbReference type="ARBA" id="ARBA00023139"/>
    </source>
</evidence>
<accession>A0AAV0A2X0</accession>
<reference evidence="9" key="1">
    <citation type="submission" date="2022-06" db="EMBL/GenBank/DDBJ databases">
        <authorList>
            <person name="Andreotti S."/>
            <person name="Wyler E."/>
        </authorList>
    </citation>
    <scope>NUCLEOTIDE SEQUENCE</scope>
</reference>
<evidence type="ECO:0000256" key="8">
    <source>
        <dbReference type="SAM" id="MobiDB-lite"/>
    </source>
</evidence>
<gene>
    <name evidence="9" type="primary">Rftn1</name>
    <name evidence="9" type="ORF">PHOROB_LOCUS15098</name>
</gene>